<keyword evidence="1" id="KW-0597">Phosphoprotein</keyword>
<dbReference type="eggNOG" id="COG4566">
    <property type="taxonomic scope" value="Bacteria"/>
</dbReference>
<sequence length="304" mass="35269">MNQDFKAFYFKTEVVLTDDNENFLNALNHKLSNNYLLKPFPNPNNALNYIVSSYENNLIANASNFIKEASYEDDDNYFVEFSKIRSLADNSQRNKVISVVIVDYSMPLMNGIEFCEKISHLPILKIMLTGHADFNVAINAFNRGIIDRFLLKDSKNMLYNINESIDIMQKTFFEKQSFPLLSCLSANKNTLVSLSEYSNHFKDIVKNLNAIEYYVLDTLGSYLIISEQGHNYYFIVLTNTQLDELIDVAQSSNVAPDLLEKIVNKTHAPIFLKEEDYKVPALNWENLLYPLEKRKNYYYCLIEK</sequence>
<dbReference type="Gene3D" id="3.40.50.2300">
    <property type="match status" value="1"/>
</dbReference>
<dbReference type="Pfam" id="PF00072">
    <property type="entry name" value="Response_reg"/>
    <property type="match status" value="1"/>
</dbReference>
<dbReference type="AlphaFoldDB" id="A0A078L634"/>
<dbReference type="Proteomes" id="UP000044071">
    <property type="component" value="Unassembled WGS sequence"/>
</dbReference>
<dbReference type="OrthoDB" id="5697380at2"/>
<dbReference type="RefSeq" id="WP_044012660.1">
    <property type="nucleotide sequence ID" value="NZ_CCVW01000005.1"/>
</dbReference>
<evidence type="ECO:0000259" key="2">
    <source>
        <dbReference type="PROSITE" id="PS50110"/>
    </source>
</evidence>
<dbReference type="InterPro" id="IPR001789">
    <property type="entry name" value="Sig_transdc_resp-reg_receiver"/>
</dbReference>
<evidence type="ECO:0000256" key="1">
    <source>
        <dbReference type="PROSITE-ProRule" id="PRU00169"/>
    </source>
</evidence>
<evidence type="ECO:0000313" key="3">
    <source>
        <dbReference type="EMBL" id="CDZ79388.1"/>
    </source>
</evidence>
<gene>
    <name evidence="3" type="ORF">BN59_03706</name>
</gene>
<protein>
    <submittedName>
        <fullName evidence="3">Response regulator FixJ</fullName>
    </submittedName>
</protein>
<feature type="modified residue" description="4-aspartylphosphate" evidence="1">
    <location>
        <position position="103"/>
    </location>
</feature>
<name>A0A078L634_9GAMM</name>
<dbReference type="SUPFAM" id="SSF52172">
    <property type="entry name" value="CheY-like"/>
    <property type="match status" value="1"/>
</dbReference>
<feature type="domain" description="Response regulatory" evidence="2">
    <location>
        <begin position="13"/>
        <end position="166"/>
    </location>
</feature>
<dbReference type="STRING" id="1034943.BN59_03706"/>
<organism evidence="3 4">
    <name type="scientific">Legionella massiliensis</name>
    <dbReference type="NCBI Taxonomy" id="1034943"/>
    <lineage>
        <taxon>Bacteria</taxon>
        <taxon>Pseudomonadati</taxon>
        <taxon>Pseudomonadota</taxon>
        <taxon>Gammaproteobacteria</taxon>
        <taxon>Legionellales</taxon>
        <taxon>Legionellaceae</taxon>
        <taxon>Legionella</taxon>
    </lineage>
</organism>
<dbReference type="EMBL" id="CCSB01000005">
    <property type="protein sequence ID" value="CDZ79388.1"/>
    <property type="molecule type" value="Genomic_DNA"/>
</dbReference>
<dbReference type="PROSITE" id="PS50110">
    <property type="entry name" value="RESPONSE_REGULATORY"/>
    <property type="match status" value="1"/>
</dbReference>
<reference evidence="3 4" key="1">
    <citation type="submission" date="2014-06" db="EMBL/GenBank/DDBJ databases">
        <authorList>
            <person name="Urmite Genomes Urmite Genomes"/>
        </authorList>
    </citation>
    <scope>NUCLEOTIDE SEQUENCE [LARGE SCALE GENOMIC DNA]</scope>
</reference>
<dbReference type="GO" id="GO:0000160">
    <property type="term" value="P:phosphorelay signal transduction system"/>
    <property type="evidence" value="ECO:0007669"/>
    <property type="project" value="InterPro"/>
</dbReference>
<keyword evidence="4" id="KW-1185">Reference proteome</keyword>
<dbReference type="InterPro" id="IPR011006">
    <property type="entry name" value="CheY-like_superfamily"/>
</dbReference>
<proteinExistence type="predicted"/>
<evidence type="ECO:0000313" key="4">
    <source>
        <dbReference type="Proteomes" id="UP000044071"/>
    </source>
</evidence>
<accession>A0A078L634</accession>